<evidence type="ECO:0000259" key="6">
    <source>
        <dbReference type="PROSITE" id="PS51918"/>
    </source>
</evidence>
<dbReference type="InterPro" id="IPR007197">
    <property type="entry name" value="rSAM"/>
</dbReference>
<dbReference type="SFLD" id="SFLDG01082">
    <property type="entry name" value="B12-binding_domain_containing"/>
    <property type="match status" value="1"/>
</dbReference>
<gene>
    <name evidence="7" type="ORF">KB13_115</name>
</gene>
<comment type="cofactor">
    <cofactor evidence="1">
        <name>[4Fe-4S] cluster</name>
        <dbReference type="ChEBI" id="CHEBI:49883"/>
    </cofactor>
</comment>
<organism evidence="7 8">
    <name type="scientific">beta proteobacterium KB13</name>
    <dbReference type="NCBI Taxonomy" id="314607"/>
    <lineage>
        <taxon>Bacteria</taxon>
        <taxon>Pseudomonadati</taxon>
        <taxon>Pseudomonadota</taxon>
        <taxon>Betaproteobacteria</taxon>
        <taxon>Nitrosomonadales</taxon>
        <taxon>OM43 clade</taxon>
    </lineage>
</organism>
<evidence type="ECO:0000313" key="8">
    <source>
        <dbReference type="Proteomes" id="UP000004188"/>
    </source>
</evidence>
<keyword evidence="4" id="KW-0408">Iron</keyword>
<dbReference type="AlphaFoldDB" id="B6BTK4"/>
<dbReference type="GO" id="GO:0005829">
    <property type="term" value="C:cytosol"/>
    <property type="evidence" value="ECO:0007669"/>
    <property type="project" value="TreeGrafter"/>
</dbReference>
<dbReference type="GO" id="GO:0046872">
    <property type="term" value="F:metal ion binding"/>
    <property type="evidence" value="ECO:0007669"/>
    <property type="project" value="UniProtKB-KW"/>
</dbReference>
<dbReference type="Gene3D" id="3.80.30.20">
    <property type="entry name" value="tm_1862 like domain"/>
    <property type="match status" value="1"/>
</dbReference>
<dbReference type="InterPro" id="IPR006638">
    <property type="entry name" value="Elp3/MiaA/NifB-like_rSAM"/>
</dbReference>
<dbReference type="SUPFAM" id="SSF102114">
    <property type="entry name" value="Radical SAM enzymes"/>
    <property type="match status" value="1"/>
</dbReference>
<feature type="domain" description="Radical SAM core" evidence="6">
    <location>
        <begin position="192"/>
        <end position="419"/>
    </location>
</feature>
<keyword evidence="2" id="KW-0949">S-adenosyl-L-methionine</keyword>
<dbReference type="InterPro" id="IPR051198">
    <property type="entry name" value="BchE-like"/>
</dbReference>
<dbReference type="GO" id="GO:0003824">
    <property type="term" value="F:catalytic activity"/>
    <property type="evidence" value="ECO:0007669"/>
    <property type="project" value="InterPro"/>
</dbReference>
<name>B6BTK4_9PROT</name>
<keyword evidence="3" id="KW-0479">Metal-binding</keyword>
<evidence type="ECO:0000256" key="3">
    <source>
        <dbReference type="ARBA" id="ARBA00022723"/>
    </source>
</evidence>
<dbReference type="SMART" id="SM00729">
    <property type="entry name" value="Elp3"/>
    <property type="match status" value="1"/>
</dbReference>
<reference evidence="8" key="1">
    <citation type="journal article" date="2012" name="Stand. Genomic Sci.">
        <title>Genome sequence of strain HIMB624, a cultured representative from the OM43 clade of marine Betaproteobacteria.</title>
        <authorList>
            <person name="Huggett M.J."/>
            <person name="Hayakawa D.H."/>
            <person name="Rappe M.S."/>
        </authorList>
    </citation>
    <scope>NUCLEOTIDE SEQUENCE [LARGE SCALE GENOMIC DNA]</scope>
    <source>
        <strain evidence="8">KB13</strain>
    </source>
</reference>
<evidence type="ECO:0000256" key="1">
    <source>
        <dbReference type="ARBA" id="ARBA00001966"/>
    </source>
</evidence>
<dbReference type="PROSITE" id="PS51918">
    <property type="entry name" value="RADICAL_SAM"/>
    <property type="match status" value="1"/>
</dbReference>
<dbReference type="HOGENOM" id="CLU_622097_0_0_4"/>
<accession>B6BTK4</accession>
<proteinExistence type="predicted"/>
<dbReference type="InterPro" id="IPR058240">
    <property type="entry name" value="rSAM_sf"/>
</dbReference>
<evidence type="ECO:0000256" key="2">
    <source>
        <dbReference type="ARBA" id="ARBA00022691"/>
    </source>
</evidence>
<keyword evidence="5" id="KW-0411">Iron-sulfur</keyword>
<dbReference type="PANTHER" id="PTHR43409">
    <property type="entry name" value="ANAEROBIC MAGNESIUM-PROTOPORPHYRIN IX MONOMETHYL ESTER CYCLASE-RELATED"/>
    <property type="match status" value="1"/>
</dbReference>
<sequence>MTTFNVVILDAYKPSRYRISKDTCGGYGTENDFGYGFIPNMLSFVAKHSLFWSPLAVLNLISEFKNNNLFDTTYTSNPESIGESTDYLFISSSIVCCNYELEVVKKIKQNFPKIKIFAFGSFVDFYKDRYLELGAAVIIGEPEFLFQNYKIDSKNLNLLFANKIISITKRDPNNLAPPLWSTETDVHSKNFLFGYKNGYAPIIATRGCPYSCYEYCVYPLQQGRKINAADPEKIISDIEFINTNTKIKNFVYRDPVFSINRKYTDQLVSAMSKLENKYEFTIETHLNNIDSQLAEDFSNANIKWVKFGIESAIDDVKSNVNRYSLNNDDQFKRVEYCRNNKIKTVAMYILCQPDDNFETHRKTIEYAKLLRTNLAQFSIFTPYPGTPYYKKNKDLINDFDFENFNQYNLVFKHNIFNKDSAKRELGKAYSKYYLNKLKVW</sequence>
<dbReference type="Proteomes" id="UP000004188">
    <property type="component" value="Unassembled WGS sequence"/>
</dbReference>
<keyword evidence="8" id="KW-1185">Reference proteome</keyword>
<dbReference type="PANTHER" id="PTHR43409:SF16">
    <property type="entry name" value="SLR0320 PROTEIN"/>
    <property type="match status" value="1"/>
</dbReference>
<evidence type="ECO:0000256" key="4">
    <source>
        <dbReference type="ARBA" id="ARBA00023004"/>
    </source>
</evidence>
<evidence type="ECO:0000256" key="5">
    <source>
        <dbReference type="ARBA" id="ARBA00023014"/>
    </source>
</evidence>
<dbReference type="eggNOG" id="COG1032">
    <property type="taxonomic scope" value="Bacteria"/>
</dbReference>
<dbReference type="InterPro" id="IPR023404">
    <property type="entry name" value="rSAM_horseshoe"/>
</dbReference>
<dbReference type="Pfam" id="PF04055">
    <property type="entry name" value="Radical_SAM"/>
    <property type="match status" value="1"/>
</dbReference>
<protein>
    <submittedName>
        <fullName evidence="7">Radical SAM domain protein</fullName>
    </submittedName>
</protein>
<dbReference type="EMBL" id="DS995299">
    <property type="protein sequence ID" value="EDZ63983.1"/>
    <property type="molecule type" value="Genomic_DNA"/>
</dbReference>
<evidence type="ECO:0000313" key="7">
    <source>
        <dbReference type="EMBL" id="EDZ63983.1"/>
    </source>
</evidence>
<dbReference type="SFLD" id="SFLDS00029">
    <property type="entry name" value="Radical_SAM"/>
    <property type="match status" value="1"/>
</dbReference>
<dbReference type="GO" id="GO:0051536">
    <property type="term" value="F:iron-sulfur cluster binding"/>
    <property type="evidence" value="ECO:0007669"/>
    <property type="project" value="UniProtKB-KW"/>
</dbReference>
<dbReference type="STRING" id="314607.KB13_115"/>